<feature type="domain" description="HAT C-terminal dimerisation" evidence="1">
    <location>
        <begin position="175"/>
        <end position="227"/>
    </location>
</feature>
<evidence type="ECO:0000313" key="2">
    <source>
        <dbReference type="EMBL" id="OWZ11017.1"/>
    </source>
</evidence>
<evidence type="ECO:0000259" key="1">
    <source>
        <dbReference type="Pfam" id="PF05699"/>
    </source>
</evidence>
<dbReference type="InterPro" id="IPR008906">
    <property type="entry name" value="HATC_C_dom"/>
</dbReference>
<dbReference type="OrthoDB" id="89655at2759"/>
<dbReference type="EMBL" id="NBNE01002250">
    <property type="protein sequence ID" value="OWZ11017.1"/>
    <property type="molecule type" value="Genomic_DNA"/>
</dbReference>
<dbReference type="GO" id="GO:0046983">
    <property type="term" value="F:protein dimerization activity"/>
    <property type="evidence" value="ECO:0007669"/>
    <property type="project" value="InterPro"/>
</dbReference>
<gene>
    <name evidence="2" type="ORF">PHMEG_00016016</name>
</gene>
<sequence length="287" mass="31925">MWCCRVAGEDTKTGPYMANMIAQVIDEIEDVIGSDKVIAFTTDNASDDNRRCLKIPIATCWYSHYECMEFVMESERTIRDMSMDDLLQEKYATKKGNAFKKIALSETFKLHQLGTGAYSLHVDHTRSTDLFTAKQLDDSVDELKILALLGLSIGQTRYYADSPITWCLCINVMGYSLLATIAQRIFTVPTSSVAAERSWSIFKYMHISQRNRLSNNPLIMLVFIYSNHGSKTSFSDVVIVTVACSGLGTWIASSSPCSGYVSKSIFRLAVAGLPLPTIDRLTRAGGE</sequence>
<proteinExistence type="predicted"/>
<evidence type="ECO:0000313" key="3">
    <source>
        <dbReference type="Proteomes" id="UP000198211"/>
    </source>
</evidence>
<organism evidence="2 3">
    <name type="scientific">Phytophthora megakarya</name>
    <dbReference type="NCBI Taxonomy" id="4795"/>
    <lineage>
        <taxon>Eukaryota</taxon>
        <taxon>Sar</taxon>
        <taxon>Stramenopiles</taxon>
        <taxon>Oomycota</taxon>
        <taxon>Peronosporomycetes</taxon>
        <taxon>Peronosporales</taxon>
        <taxon>Peronosporaceae</taxon>
        <taxon>Phytophthora</taxon>
    </lineage>
</organism>
<name>A0A225W1X2_9STRA</name>
<protein>
    <recommendedName>
        <fullName evidence="1">HAT C-terminal dimerisation domain-containing protein</fullName>
    </recommendedName>
</protein>
<dbReference type="Proteomes" id="UP000198211">
    <property type="component" value="Unassembled WGS sequence"/>
</dbReference>
<comment type="caution">
    <text evidence="2">The sequence shown here is derived from an EMBL/GenBank/DDBJ whole genome shotgun (WGS) entry which is preliminary data.</text>
</comment>
<reference evidence="3" key="1">
    <citation type="submission" date="2017-03" db="EMBL/GenBank/DDBJ databases">
        <title>Phytopthora megakarya and P. palmivora, two closely related causual agents of cacao black pod achieved similar genome size and gene model numbers by different mechanisms.</title>
        <authorList>
            <person name="Ali S."/>
            <person name="Shao J."/>
            <person name="Larry D.J."/>
            <person name="Kronmiller B."/>
            <person name="Shen D."/>
            <person name="Strem M.D."/>
            <person name="Melnick R.L."/>
            <person name="Guiltinan M.J."/>
            <person name="Tyler B.M."/>
            <person name="Meinhardt L.W."/>
            <person name="Bailey B.A."/>
        </authorList>
    </citation>
    <scope>NUCLEOTIDE SEQUENCE [LARGE SCALE GENOMIC DNA]</scope>
    <source>
        <strain evidence="3">zdho120</strain>
    </source>
</reference>
<dbReference type="SUPFAM" id="SSF53098">
    <property type="entry name" value="Ribonuclease H-like"/>
    <property type="match status" value="1"/>
</dbReference>
<dbReference type="AlphaFoldDB" id="A0A225W1X2"/>
<accession>A0A225W1X2</accession>
<dbReference type="InterPro" id="IPR012337">
    <property type="entry name" value="RNaseH-like_sf"/>
</dbReference>
<keyword evidence="3" id="KW-1185">Reference proteome</keyword>
<dbReference type="Pfam" id="PF05699">
    <property type="entry name" value="Dimer_Tnp_hAT"/>
    <property type="match status" value="1"/>
</dbReference>